<organism evidence="1 2">
    <name type="scientific">Smallanthus sonchifolius</name>
    <dbReference type="NCBI Taxonomy" id="185202"/>
    <lineage>
        <taxon>Eukaryota</taxon>
        <taxon>Viridiplantae</taxon>
        <taxon>Streptophyta</taxon>
        <taxon>Embryophyta</taxon>
        <taxon>Tracheophyta</taxon>
        <taxon>Spermatophyta</taxon>
        <taxon>Magnoliopsida</taxon>
        <taxon>eudicotyledons</taxon>
        <taxon>Gunneridae</taxon>
        <taxon>Pentapetalae</taxon>
        <taxon>asterids</taxon>
        <taxon>campanulids</taxon>
        <taxon>Asterales</taxon>
        <taxon>Asteraceae</taxon>
        <taxon>Asteroideae</taxon>
        <taxon>Heliantheae alliance</taxon>
        <taxon>Millerieae</taxon>
        <taxon>Smallanthus</taxon>
    </lineage>
</organism>
<evidence type="ECO:0000313" key="2">
    <source>
        <dbReference type="Proteomes" id="UP001056120"/>
    </source>
</evidence>
<dbReference type="Proteomes" id="UP001056120">
    <property type="component" value="Linkage Group LG07"/>
</dbReference>
<name>A0ACB9ITQ7_9ASTR</name>
<evidence type="ECO:0000313" key="1">
    <source>
        <dbReference type="EMBL" id="KAI3811309.1"/>
    </source>
</evidence>
<keyword evidence="2" id="KW-1185">Reference proteome</keyword>
<reference evidence="2" key="1">
    <citation type="journal article" date="2022" name="Mol. Ecol. Resour.">
        <title>The genomes of chicory, endive, great burdock and yacon provide insights into Asteraceae palaeo-polyploidization history and plant inulin production.</title>
        <authorList>
            <person name="Fan W."/>
            <person name="Wang S."/>
            <person name="Wang H."/>
            <person name="Wang A."/>
            <person name="Jiang F."/>
            <person name="Liu H."/>
            <person name="Zhao H."/>
            <person name="Xu D."/>
            <person name="Zhang Y."/>
        </authorList>
    </citation>
    <scope>NUCLEOTIDE SEQUENCE [LARGE SCALE GENOMIC DNA]</scope>
    <source>
        <strain evidence="2">cv. Yunnan</strain>
    </source>
</reference>
<proteinExistence type="predicted"/>
<reference evidence="1 2" key="2">
    <citation type="journal article" date="2022" name="Mol. Ecol. Resour.">
        <title>The genomes of chicory, endive, great burdock and yacon provide insights into Asteraceae paleo-polyploidization history and plant inulin production.</title>
        <authorList>
            <person name="Fan W."/>
            <person name="Wang S."/>
            <person name="Wang H."/>
            <person name="Wang A."/>
            <person name="Jiang F."/>
            <person name="Liu H."/>
            <person name="Zhao H."/>
            <person name="Xu D."/>
            <person name="Zhang Y."/>
        </authorList>
    </citation>
    <scope>NUCLEOTIDE SEQUENCE [LARGE SCALE GENOMIC DNA]</scope>
    <source>
        <strain evidence="2">cv. Yunnan</strain>
        <tissue evidence="1">Leaves</tissue>
    </source>
</reference>
<gene>
    <name evidence="1" type="ORF">L1987_21030</name>
</gene>
<protein>
    <submittedName>
        <fullName evidence="1">Uncharacterized protein</fullName>
    </submittedName>
</protein>
<comment type="caution">
    <text evidence="1">The sequence shown here is derived from an EMBL/GenBank/DDBJ whole genome shotgun (WGS) entry which is preliminary data.</text>
</comment>
<accession>A0ACB9ITQ7</accession>
<dbReference type="EMBL" id="CM042024">
    <property type="protein sequence ID" value="KAI3811309.1"/>
    <property type="molecule type" value="Genomic_DNA"/>
</dbReference>
<sequence>MSLNEIRLRDVTDVELVDSPPLLSRADPHNLPFYSTARSIEARAFCGFNFELETVMTYRLLMDNTDREKEEQGLPVWMRRRGRRWCGGCGWCRRGGHRRQPGETG</sequence>